<dbReference type="CDD" id="cd01650">
    <property type="entry name" value="RT_nLTR_like"/>
    <property type="match status" value="1"/>
</dbReference>
<evidence type="ECO:0000259" key="1">
    <source>
        <dbReference type="PROSITE" id="PS50878"/>
    </source>
</evidence>
<feature type="domain" description="Reverse transcriptase" evidence="1">
    <location>
        <begin position="136"/>
        <end position="407"/>
    </location>
</feature>
<dbReference type="SUPFAM" id="SSF56672">
    <property type="entry name" value="DNA/RNA polymerases"/>
    <property type="match status" value="1"/>
</dbReference>
<reference evidence="2" key="2">
    <citation type="submission" date="2025-09" db="UniProtKB">
        <authorList>
            <consortium name="Ensembl"/>
        </authorList>
    </citation>
    <scope>IDENTIFICATION</scope>
</reference>
<dbReference type="InterPro" id="IPR043502">
    <property type="entry name" value="DNA/RNA_pol_sf"/>
</dbReference>
<evidence type="ECO:0000313" key="2">
    <source>
        <dbReference type="Ensembl" id="ENSOSIP00000005367.1"/>
    </source>
</evidence>
<name>A0A8C7WYP2_9TELE</name>
<dbReference type="Pfam" id="PF00078">
    <property type="entry name" value="RVT_1"/>
    <property type="match status" value="1"/>
</dbReference>
<accession>A0A8C7WYP2</accession>
<dbReference type="AlphaFoldDB" id="A0A8C7WYP2"/>
<keyword evidence="3" id="KW-1185">Reference proteome</keyword>
<evidence type="ECO:0000313" key="3">
    <source>
        <dbReference type="Proteomes" id="UP000694383"/>
    </source>
</evidence>
<dbReference type="GeneTree" id="ENSGT00940000163630"/>
<dbReference type="InterPro" id="IPR000477">
    <property type="entry name" value="RT_dom"/>
</dbReference>
<proteinExistence type="predicted"/>
<dbReference type="PANTHER" id="PTHR31635">
    <property type="entry name" value="REVERSE TRANSCRIPTASE DOMAIN-CONTAINING PROTEIN-RELATED"/>
    <property type="match status" value="1"/>
</dbReference>
<dbReference type="Ensembl" id="ENSOSIT00000005757.1">
    <property type="protein sequence ID" value="ENSOSIP00000005367.1"/>
    <property type="gene ID" value="ENSOSIG00000003701.1"/>
</dbReference>
<reference evidence="2" key="1">
    <citation type="submission" date="2025-08" db="UniProtKB">
        <authorList>
            <consortium name="Ensembl"/>
        </authorList>
    </citation>
    <scope>IDENTIFICATION</scope>
</reference>
<dbReference type="Proteomes" id="UP000694383">
    <property type="component" value="Unplaced"/>
</dbReference>
<dbReference type="PANTHER" id="PTHR31635:SF196">
    <property type="entry name" value="REVERSE TRANSCRIPTASE DOMAIN-CONTAINING PROTEIN-RELATED"/>
    <property type="match status" value="1"/>
</dbReference>
<dbReference type="PROSITE" id="PS50878">
    <property type="entry name" value="RT_POL"/>
    <property type="match status" value="1"/>
</dbReference>
<organism evidence="2 3">
    <name type="scientific">Oryzias sinensis</name>
    <name type="common">Chinese medaka</name>
    <dbReference type="NCBI Taxonomy" id="183150"/>
    <lineage>
        <taxon>Eukaryota</taxon>
        <taxon>Metazoa</taxon>
        <taxon>Chordata</taxon>
        <taxon>Craniata</taxon>
        <taxon>Vertebrata</taxon>
        <taxon>Euteleostomi</taxon>
        <taxon>Actinopterygii</taxon>
        <taxon>Neopterygii</taxon>
        <taxon>Teleostei</taxon>
        <taxon>Neoteleostei</taxon>
        <taxon>Acanthomorphata</taxon>
        <taxon>Ovalentaria</taxon>
        <taxon>Atherinomorphae</taxon>
        <taxon>Beloniformes</taxon>
        <taxon>Adrianichthyidae</taxon>
        <taxon>Oryziinae</taxon>
        <taxon>Oryzias</taxon>
    </lineage>
</organism>
<sequence>MWLKQSYYDQGEKCGKLLAWRIRKQQSDRAINSIKTSGGDISTNPAEINNTFRSFYELLYTSECSNNWQNQNSFLNKLKFQTLSKNQQQELECNLISEAIQNMQSGKAPGPDGFPIEFYKKFGEKLLAPLLAMYEESYTKDILPPSLRLASITLILKPNKPPNECSSFRPISLMGSDIKILCKVLARRLESHLTDIINNDQNGFIKNRYGFHNVRRLLNIMHSKKNSKDAAILSLDARQAFDRIEWGFLFNVLPRYGIGENFLKWIRLLYTDPTAEILTNNNISKPFTLQRSTRQGCPLSPLLFVLAIEPLAMAIRSHNKITGVKICETEHRIALYADDIILFLTNLKDSIPQLINLIESFGIISGYKINNAKSALMLLDKNERTNPTLDSPFAMANEGFTYLGIKICPDLTHLISLNYDPLVDKVREMLNRWTQMPISMIGRINIIKMVVLPKFLYLFQALPLPLPDTFFQCINNLFNQFIWNYKKARLKTKLLCLPYKKGGLQLPDLKLYYWSAQLRLTMYYFSGLPHPSWVTIEQNTTSELPLNLYLYSASPTKLIRQTKNPFLKNSIKIWNLSHKYVGDTQVLSQFSPIWGNNNFLPGRADGGFKIWFTKGIKKISDLYTSNNLMSFGQLCEKYNVSRKHFFKFLQLKHFIYSTQKQLSLPPLSKMEELIKSCIEGKGQISLFYNLLLTHSKESSLQKLEAWKIDISEDISEVEWEMACLKAQTQSVNTKFKLLQYKWLMRTYLTPSRLNHIFPDIPDICVKCKVDKGTLIHCLWECPMIQCFWKSVTGYIGHIIGNNVPLCSRLCVLGIYPQHFVVTQKQ</sequence>
<protein>
    <recommendedName>
        <fullName evidence="1">Reverse transcriptase domain-containing protein</fullName>
    </recommendedName>
</protein>